<feature type="compositionally biased region" description="Low complexity" evidence="1">
    <location>
        <begin position="55"/>
        <end position="71"/>
    </location>
</feature>
<feature type="non-terminal residue" evidence="2">
    <location>
        <position position="1"/>
    </location>
</feature>
<evidence type="ECO:0000313" key="2">
    <source>
        <dbReference type="EMBL" id="KAG7306857.1"/>
    </source>
</evidence>
<feature type="compositionally biased region" description="Gly residues" evidence="1">
    <location>
        <begin position="34"/>
        <end position="54"/>
    </location>
</feature>
<dbReference type="Proteomes" id="UP000823941">
    <property type="component" value="Chromosome 11"/>
</dbReference>
<reference evidence="2 3" key="1">
    <citation type="submission" date="2021-06" db="EMBL/GenBank/DDBJ databases">
        <title>A haploid diamondback moth (Plutella xylostella L.) genome assembly resolves 31 chromosomes and identifies a diamide resistance mutation.</title>
        <authorList>
            <person name="Ward C.M."/>
            <person name="Perry K.D."/>
            <person name="Baker G."/>
            <person name="Powis K."/>
            <person name="Heckel D.G."/>
            <person name="Baxter S.W."/>
        </authorList>
    </citation>
    <scope>NUCLEOTIDE SEQUENCE [LARGE SCALE GENOMIC DNA]</scope>
    <source>
        <strain evidence="2 3">LV</strain>
        <tissue evidence="2">Single pupa</tissue>
    </source>
</reference>
<organism evidence="2 3">
    <name type="scientific">Plutella xylostella</name>
    <name type="common">Diamondback moth</name>
    <name type="synonym">Plutella maculipennis</name>
    <dbReference type="NCBI Taxonomy" id="51655"/>
    <lineage>
        <taxon>Eukaryota</taxon>
        <taxon>Metazoa</taxon>
        <taxon>Ecdysozoa</taxon>
        <taxon>Arthropoda</taxon>
        <taxon>Hexapoda</taxon>
        <taxon>Insecta</taxon>
        <taxon>Pterygota</taxon>
        <taxon>Neoptera</taxon>
        <taxon>Endopterygota</taxon>
        <taxon>Lepidoptera</taxon>
        <taxon>Glossata</taxon>
        <taxon>Ditrysia</taxon>
        <taxon>Yponomeutoidea</taxon>
        <taxon>Plutellidae</taxon>
        <taxon>Plutella</taxon>
    </lineage>
</organism>
<protein>
    <submittedName>
        <fullName evidence="2">Uncharacterized protein</fullName>
    </submittedName>
</protein>
<accession>A0ABQ7QPB2</accession>
<comment type="caution">
    <text evidence="2">The sequence shown here is derived from an EMBL/GenBank/DDBJ whole genome shotgun (WGS) entry which is preliminary data.</text>
</comment>
<gene>
    <name evidence="2" type="ORF">JYU34_008324</name>
</gene>
<sequence>VCLARQSCVCVRRCQRRSGLGACSGAGGAAEVSLGGGAGGGRGAEGPGRAGGPGAPARAQPGQRPAGAAGEQMVVRRGASGLRVVAAGAPSHPRRALRLLPAPAAEAPQCAPCAARGRHRLVAS</sequence>
<evidence type="ECO:0000313" key="3">
    <source>
        <dbReference type="Proteomes" id="UP000823941"/>
    </source>
</evidence>
<feature type="region of interest" description="Disordered" evidence="1">
    <location>
        <begin position="34"/>
        <end position="71"/>
    </location>
</feature>
<dbReference type="EMBL" id="JAHIBW010000011">
    <property type="protein sequence ID" value="KAG7306857.1"/>
    <property type="molecule type" value="Genomic_DNA"/>
</dbReference>
<keyword evidence="3" id="KW-1185">Reference proteome</keyword>
<proteinExistence type="predicted"/>
<evidence type="ECO:0000256" key="1">
    <source>
        <dbReference type="SAM" id="MobiDB-lite"/>
    </source>
</evidence>
<name>A0ABQ7QPB2_PLUXY</name>